<protein>
    <submittedName>
        <fullName evidence="2">Uncharacterized protein</fullName>
    </submittedName>
</protein>
<keyword evidence="1" id="KW-0472">Membrane</keyword>
<evidence type="ECO:0000313" key="2">
    <source>
        <dbReference type="EMBL" id="GAW91448.1"/>
    </source>
</evidence>
<evidence type="ECO:0000256" key="1">
    <source>
        <dbReference type="SAM" id="Phobius"/>
    </source>
</evidence>
<dbReference type="AlphaFoldDB" id="A0A1Z5HPT1"/>
<keyword evidence="1" id="KW-0812">Transmembrane</keyword>
<dbReference type="Proteomes" id="UP000197032">
    <property type="component" value="Unassembled WGS sequence"/>
</dbReference>
<keyword evidence="3" id="KW-1185">Reference proteome</keyword>
<evidence type="ECO:0000313" key="3">
    <source>
        <dbReference type="Proteomes" id="UP000197032"/>
    </source>
</evidence>
<gene>
    <name evidence="2" type="ORF">KKC1_06100</name>
</gene>
<organism evidence="2 3">
    <name type="scientific">Calderihabitans maritimus</name>
    <dbReference type="NCBI Taxonomy" id="1246530"/>
    <lineage>
        <taxon>Bacteria</taxon>
        <taxon>Bacillati</taxon>
        <taxon>Bacillota</taxon>
        <taxon>Clostridia</taxon>
        <taxon>Neomoorellales</taxon>
        <taxon>Calderihabitantaceae</taxon>
        <taxon>Calderihabitans</taxon>
    </lineage>
</organism>
<feature type="transmembrane region" description="Helical" evidence="1">
    <location>
        <begin position="12"/>
        <end position="32"/>
    </location>
</feature>
<reference evidence="3" key="1">
    <citation type="journal article" date="2017" name="Appl. Environ. Microbiol.">
        <title>Genomic analysis of Calderihabitans maritimus KKC1, a thermophilic hydrogenogenic carboxydotrophic bacterium isolated from marine sediment.</title>
        <authorList>
            <person name="Omae K."/>
            <person name="Yoneda Y."/>
            <person name="Fukuyama Y."/>
            <person name="Yoshida T."/>
            <person name="Sako Y."/>
        </authorList>
    </citation>
    <scope>NUCLEOTIDE SEQUENCE [LARGE SCALE GENOMIC DNA]</scope>
    <source>
        <strain evidence="3">KKC1</strain>
    </source>
</reference>
<sequence length="37" mass="4224">MANSRFSQSKGLIVLEIIIYGVILIWFLRAFLPIGLM</sequence>
<keyword evidence="1" id="KW-1133">Transmembrane helix</keyword>
<dbReference type="EMBL" id="BDGJ01000018">
    <property type="protein sequence ID" value="GAW91448.1"/>
    <property type="molecule type" value="Genomic_DNA"/>
</dbReference>
<name>A0A1Z5HPT1_9FIRM</name>
<proteinExistence type="predicted"/>
<comment type="caution">
    <text evidence="2">The sequence shown here is derived from an EMBL/GenBank/DDBJ whole genome shotgun (WGS) entry which is preliminary data.</text>
</comment>
<accession>A0A1Z5HPT1</accession>